<comment type="caution">
    <text evidence="4">The sequence shown here is derived from an EMBL/GenBank/DDBJ whole genome shotgun (WGS) entry which is preliminary data.</text>
</comment>
<evidence type="ECO:0000256" key="2">
    <source>
        <dbReference type="ARBA" id="ARBA00022679"/>
    </source>
</evidence>
<evidence type="ECO:0000313" key="4">
    <source>
        <dbReference type="EMBL" id="RII39895.1"/>
    </source>
</evidence>
<dbReference type="AlphaFoldDB" id="A0A399J3J3"/>
<dbReference type="PANTHER" id="PTHR12526:SF510">
    <property type="entry name" value="D-INOSITOL 3-PHOSPHATE GLYCOSYLTRANSFERASE"/>
    <property type="match status" value="1"/>
</dbReference>
<dbReference type="PANTHER" id="PTHR12526">
    <property type="entry name" value="GLYCOSYLTRANSFERASE"/>
    <property type="match status" value="1"/>
</dbReference>
<organism evidence="4 5">
    <name type="scientific">Pseudooceanicola sediminis</name>
    <dbReference type="NCBI Taxonomy" id="2211117"/>
    <lineage>
        <taxon>Bacteria</taxon>
        <taxon>Pseudomonadati</taxon>
        <taxon>Pseudomonadota</taxon>
        <taxon>Alphaproteobacteria</taxon>
        <taxon>Rhodobacterales</taxon>
        <taxon>Paracoccaceae</taxon>
        <taxon>Pseudooceanicola</taxon>
    </lineage>
</organism>
<proteinExistence type="predicted"/>
<dbReference type="Proteomes" id="UP000265848">
    <property type="component" value="Unassembled WGS sequence"/>
</dbReference>
<dbReference type="EMBL" id="QWJJ01000003">
    <property type="protein sequence ID" value="RII39895.1"/>
    <property type="molecule type" value="Genomic_DNA"/>
</dbReference>
<dbReference type="SUPFAM" id="SSF53756">
    <property type="entry name" value="UDP-Glycosyltransferase/glycogen phosphorylase"/>
    <property type="match status" value="1"/>
</dbReference>
<sequence>MLRIAHLVDDTSPGGVTRYLDFLTRDPAMQAFARHDVIAVPRNSPALRPITADIIVSHLTVTWRGLPGLMMLRARHAGTPLVHVEHSYSGGFVAARVTARARFQALLRCAYALFDRVVAVSEGQRFWLVSRNLIPAAKVDVIHPCVDLSAFRALPAIAGPARTFGLIGRFDAQKGFDIAIHAFRALPDADVRLNIYGSGAEEATLRDAAGNDPRIRFHPFVADPAAAMAQCDAIVMPSRWEPYGIVALEARAAGRLLAVSFVDGLRDHAETVSHPCRGQSVSDWTDTLANMAHHTRGMTVRSASDPSPERQTREGWLGLFENLTGKVLRRSPYLVA</sequence>
<evidence type="ECO:0000313" key="5">
    <source>
        <dbReference type="Proteomes" id="UP000265848"/>
    </source>
</evidence>
<reference evidence="4 5" key="1">
    <citation type="submission" date="2018-08" db="EMBL/GenBank/DDBJ databases">
        <title>Pseudooceanicola sediminis CY03 in the family Rhodobacteracea.</title>
        <authorList>
            <person name="Zhang Y.-J."/>
        </authorList>
    </citation>
    <scope>NUCLEOTIDE SEQUENCE [LARGE SCALE GENOMIC DNA]</scope>
    <source>
        <strain evidence="4 5">CY03</strain>
    </source>
</reference>
<dbReference type="Pfam" id="PF13692">
    <property type="entry name" value="Glyco_trans_1_4"/>
    <property type="match status" value="1"/>
</dbReference>
<dbReference type="Gene3D" id="3.40.50.2000">
    <property type="entry name" value="Glycogen Phosphorylase B"/>
    <property type="match status" value="2"/>
</dbReference>
<dbReference type="InterPro" id="IPR028098">
    <property type="entry name" value="Glyco_trans_4-like_N"/>
</dbReference>
<name>A0A399J3J3_9RHOB</name>
<accession>A0A399J3J3</accession>
<keyword evidence="5" id="KW-1185">Reference proteome</keyword>
<dbReference type="RefSeq" id="WP_119397775.1">
    <property type="nucleotide sequence ID" value="NZ_QWJJ01000003.1"/>
</dbReference>
<dbReference type="CDD" id="cd03801">
    <property type="entry name" value="GT4_PimA-like"/>
    <property type="match status" value="1"/>
</dbReference>
<keyword evidence="2 4" id="KW-0808">Transferase</keyword>
<protein>
    <submittedName>
        <fullName evidence="4">Glycosyltransferase</fullName>
    </submittedName>
</protein>
<feature type="domain" description="Glycosyltransferase subfamily 4-like N-terminal" evidence="3">
    <location>
        <begin position="29"/>
        <end position="149"/>
    </location>
</feature>
<gene>
    <name evidence="4" type="ORF">DL237_04130</name>
</gene>
<dbReference type="OrthoDB" id="529131at2"/>
<dbReference type="GO" id="GO:0016757">
    <property type="term" value="F:glycosyltransferase activity"/>
    <property type="evidence" value="ECO:0007669"/>
    <property type="project" value="UniProtKB-KW"/>
</dbReference>
<evidence type="ECO:0000256" key="1">
    <source>
        <dbReference type="ARBA" id="ARBA00022676"/>
    </source>
</evidence>
<evidence type="ECO:0000259" key="3">
    <source>
        <dbReference type="Pfam" id="PF13439"/>
    </source>
</evidence>
<keyword evidence="1" id="KW-0328">Glycosyltransferase</keyword>
<dbReference type="Pfam" id="PF13439">
    <property type="entry name" value="Glyco_transf_4"/>
    <property type="match status" value="1"/>
</dbReference>